<comment type="caution">
    <text evidence="2">The sequence shown here is derived from an EMBL/GenBank/DDBJ whole genome shotgun (WGS) entry which is preliminary data.</text>
</comment>
<gene>
    <name evidence="2" type="ORF">ENP34_12830</name>
</gene>
<name>A0A831TKB8_9BACT</name>
<reference evidence="2" key="1">
    <citation type="journal article" date="2020" name="mSystems">
        <title>Genome- and Community-Level Interaction Insights into Carbon Utilization and Element Cycling Functions of Hydrothermarchaeota in Hydrothermal Sediment.</title>
        <authorList>
            <person name="Zhou Z."/>
            <person name="Liu Y."/>
            <person name="Xu W."/>
            <person name="Pan J."/>
            <person name="Luo Z.H."/>
            <person name="Li M."/>
        </authorList>
    </citation>
    <scope>NUCLEOTIDE SEQUENCE [LARGE SCALE GENOMIC DNA]</scope>
    <source>
        <strain evidence="2">SpSt-210</strain>
    </source>
</reference>
<dbReference type="InterPro" id="IPR002744">
    <property type="entry name" value="MIP18-like"/>
</dbReference>
<accession>A0A831TKB8</accession>
<sequence>MAAEHVTPIWREIAETVRDPAVNRTIGELGIIRAVELNDRQLRVRLRPCTPECWPLAMAGIVRSIRRYAEARGWGAEVQVEPAMLISPESMGAVIQEVEQHPERLREFWERSYTVSLAHLIAALQLAGVDESRLVSLTVPEVEQLISEPGRGALEAWRTWRRHLGLPGDGLVLLTADGRPITDLAAWASRARLAQVTQRTYAAICRDTSDAYHGAEGARPAGTERATEP</sequence>
<dbReference type="AlphaFoldDB" id="A0A831TKB8"/>
<feature type="domain" description="MIP18 family-like" evidence="1">
    <location>
        <begin position="15"/>
        <end position="79"/>
    </location>
</feature>
<organism evidence="2">
    <name type="scientific">Thermorudis peleae</name>
    <dbReference type="NCBI Taxonomy" id="1382356"/>
    <lineage>
        <taxon>Bacteria</taxon>
        <taxon>Pseudomonadati</taxon>
        <taxon>Thermomicrobiota</taxon>
        <taxon>Thermomicrobia</taxon>
        <taxon>Thermomicrobia incertae sedis</taxon>
        <taxon>Thermorudis</taxon>
    </lineage>
</organism>
<dbReference type="Gene3D" id="3.30.300.130">
    <property type="entry name" value="Fe-S cluster assembly (FSCA)"/>
    <property type="match status" value="1"/>
</dbReference>
<protein>
    <submittedName>
        <fullName evidence="2">DUF59 domain-containing protein</fullName>
    </submittedName>
</protein>
<dbReference type="InterPro" id="IPR034904">
    <property type="entry name" value="FSCA_dom_sf"/>
</dbReference>
<dbReference type="EMBL" id="DSIY01000297">
    <property type="protein sequence ID" value="HEG92298.1"/>
    <property type="molecule type" value="Genomic_DNA"/>
</dbReference>
<proteinExistence type="predicted"/>
<dbReference type="SUPFAM" id="SSF117916">
    <property type="entry name" value="Fe-S cluster assembly (FSCA) domain-like"/>
    <property type="match status" value="1"/>
</dbReference>
<evidence type="ECO:0000259" key="1">
    <source>
        <dbReference type="Pfam" id="PF01883"/>
    </source>
</evidence>
<dbReference type="Pfam" id="PF01883">
    <property type="entry name" value="FeS_assembly_P"/>
    <property type="match status" value="1"/>
</dbReference>
<evidence type="ECO:0000313" key="2">
    <source>
        <dbReference type="EMBL" id="HEG92298.1"/>
    </source>
</evidence>